<evidence type="ECO:0000256" key="1">
    <source>
        <dbReference type="SAM" id="MobiDB-lite"/>
    </source>
</evidence>
<organism evidence="2 3">
    <name type="scientific">Caerostris extrusa</name>
    <name type="common">Bark spider</name>
    <name type="synonym">Caerostris bankana</name>
    <dbReference type="NCBI Taxonomy" id="172846"/>
    <lineage>
        <taxon>Eukaryota</taxon>
        <taxon>Metazoa</taxon>
        <taxon>Ecdysozoa</taxon>
        <taxon>Arthropoda</taxon>
        <taxon>Chelicerata</taxon>
        <taxon>Arachnida</taxon>
        <taxon>Araneae</taxon>
        <taxon>Araneomorphae</taxon>
        <taxon>Entelegynae</taxon>
        <taxon>Araneoidea</taxon>
        <taxon>Araneidae</taxon>
        <taxon>Caerostris</taxon>
    </lineage>
</organism>
<comment type="caution">
    <text evidence="2">The sequence shown here is derived from an EMBL/GenBank/DDBJ whole genome shotgun (WGS) entry which is preliminary data.</text>
</comment>
<proteinExistence type="predicted"/>
<gene>
    <name evidence="2" type="primary">AVEN_207617_1</name>
    <name evidence="2" type="ORF">CEXT_163061</name>
</gene>
<dbReference type="EMBL" id="BPLR01018932">
    <property type="protein sequence ID" value="GIZ03288.1"/>
    <property type="molecule type" value="Genomic_DNA"/>
</dbReference>
<sequence length="68" mass="7941">MYLRPIHREDDELSKSLWRPIRSSSRGADALPPEDLTHIQLQQKYGSFKETDEENEEPRASADWEANV</sequence>
<accession>A0AAV4Y868</accession>
<reference evidence="2 3" key="1">
    <citation type="submission" date="2021-06" db="EMBL/GenBank/DDBJ databases">
        <title>Caerostris extrusa draft genome.</title>
        <authorList>
            <person name="Kono N."/>
            <person name="Arakawa K."/>
        </authorList>
    </citation>
    <scope>NUCLEOTIDE SEQUENCE [LARGE SCALE GENOMIC DNA]</scope>
</reference>
<dbReference type="Proteomes" id="UP001054945">
    <property type="component" value="Unassembled WGS sequence"/>
</dbReference>
<evidence type="ECO:0000313" key="2">
    <source>
        <dbReference type="EMBL" id="GIZ03288.1"/>
    </source>
</evidence>
<protein>
    <submittedName>
        <fullName evidence="2">Uncharacterized protein</fullName>
    </submittedName>
</protein>
<keyword evidence="3" id="KW-1185">Reference proteome</keyword>
<feature type="compositionally biased region" description="Basic and acidic residues" evidence="1">
    <location>
        <begin position="1"/>
        <end position="14"/>
    </location>
</feature>
<dbReference type="AlphaFoldDB" id="A0AAV4Y868"/>
<name>A0AAV4Y868_CAEEX</name>
<feature type="region of interest" description="Disordered" evidence="1">
    <location>
        <begin position="1"/>
        <end position="68"/>
    </location>
</feature>
<evidence type="ECO:0000313" key="3">
    <source>
        <dbReference type="Proteomes" id="UP001054945"/>
    </source>
</evidence>